<feature type="compositionally biased region" description="Basic and acidic residues" evidence="2">
    <location>
        <begin position="1"/>
        <end position="11"/>
    </location>
</feature>
<proteinExistence type="predicted"/>
<comment type="caution">
    <text evidence="3">The sequence shown here is derived from an EMBL/GenBank/DDBJ whole genome shotgun (WGS) entry which is preliminary data.</text>
</comment>
<evidence type="ECO:0000313" key="4">
    <source>
        <dbReference type="Proteomes" id="UP001221898"/>
    </source>
</evidence>
<accession>A0AAD7W682</accession>
<dbReference type="PANTHER" id="PTHR16095:SF9">
    <property type="entry name" value="PROLINE AND SERINE-RICH PROTEIN 2"/>
    <property type="match status" value="1"/>
</dbReference>
<evidence type="ECO:0000256" key="1">
    <source>
        <dbReference type="ARBA" id="ARBA00022553"/>
    </source>
</evidence>
<dbReference type="PANTHER" id="PTHR16095">
    <property type="entry name" value="TRANSMEMBRANE PROTEIN 143 FAMILY MEMBER"/>
    <property type="match status" value="1"/>
</dbReference>
<protein>
    <recommendedName>
        <fullName evidence="5">Proline and serine-rich protein 2</fullName>
    </recommendedName>
</protein>
<feature type="compositionally biased region" description="Low complexity" evidence="2">
    <location>
        <begin position="165"/>
        <end position="176"/>
    </location>
</feature>
<feature type="compositionally biased region" description="Basic and acidic residues" evidence="2">
    <location>
        <begin position="304"/>
        <end position="317"/>
    </location>
</feature>
<name>A0AAD7W682_9TELE</name>
<organism evidence="3 4">
    <name type="scientific">Aldrovandia affinis</name>
    <dbReference type="NCBI Taxonomy" id="143900"/>
    <lineage>
        <taxon>Eukaryota</taxon>
        <taxon>Metazoa</taxon>
        <taxon>Chordata</taxon>
        <taxon>Craniata</taxon>
        <taxon>Vertebrata</taxon>
        <taxon>Euteleostomi</taxon>
        <taxon>Actinopterygii</taxon>
        <taxon>Neopterygii</taxon>
        <taxon>Teleostei</taxon>
        <taxon>Notacanthiformes</taxon>
        <taxon>Halosauridae</taxon>
        <taxon>Aldrovandia</taxon>
    </lineage>
</organism>
<feature type="region of interest" description="Disordered" evidence="2">
    <location>
        <begin position="159"/>
        <end position="179"/>
    </location>
</feature>
<feature type="compositionally biased region" description="Polar residues" evidence="2">
    <location>
        <begin position="390"/>
        <end position="401"/>
    </location>
</feature>
<feature type="region of interest" description="Disordered" evidence="2">
    <location>
        <begin position="287"/>
        <end position="495"/>
    </location>
</feature>
<feature type="region of interest" description="Disordered" evidence="2">
    <location>
        <begin position="205"/>
        <end position="243"/>
    </location>
</feature>
<sequence>MDFHVPSDPRLHFGLNGSQESPRRNSQHRRPFEDEALQFLSREEKECILFFEETIDSLDDDVEDPGLGLSSGSSTSVEGRSTAPSPVAAPVRSPSPVAAPIRSPSPKEQDIIDLVQSQPDLTEPREVPFNPPMPDFRSMVVNPDTHFEMKAKREPMENFPSEYHLSSPPLAPSAPSEDSFSYSLYQPAGSIPTPVLIAQKIAEHQGAGGPFSSPSFLSGRRRSLDSQSPPPDYPVKQGPPTMAKPTRYPDNINFMLGNRDINQTIAKASVNIHERRARMLANLTGGSLEQDELPERNTPTRSVSFRDPEPDKSRMEALSKLGLTQNRGLAGTRSRVFTPMAQSTAKPETSSSNTTIYESKPRSASTSLVPTTHTEVSTGRGLPNGPQHLWRQNQSNNTSVISGHKPEVNASDTHVPTVIPSPRPVAALPSVSPRSHSFRAELRPVESPRPSRQEGAQSSHGGMVTEGRRRSSSKPSFFHQGITVQFSGRGATDESRREALRKLGLLKDAP</sequence>
<reference evidence="3" key="1">
    <citation type="journal article" date="2023" name="Science">
        <title>Genome structures resolve the early diversification of teleost fishes.</title>
        <authorList>
            <person name="Parey E."/>
            <person name="Louis A."/>
            <person name="Montfort J."/>
            <person name="Bouchez O."/>
            <person name="Roques C."/>
            <person name="Iampietro C."/>
            <person name="Lluch J."/>
            <person name="Castinel A."/>
            <person name="Donnadieu C."/>
            <person name="Desvignes T."/>
            <person name="Floi Bucao C."/>
            <person name="Jouanno E."/>
            <person name="Wen M."/>
            <person name="Mejri S."/>
            <person name="Dirks R."/>
            <person name="Jansen H."/>
            <person name="Henkel C."/>
            <person name="Chen W.J."/>
            <person name="Zahm M."/>
            <person name="Cabau C."/>
            <person name="Klopp C."/>
            <person name="Thompson A.W."/>
            <person name="Robinson-Rechavi M."/>
            <person name="Braasch I."/>
            <person name="Lecointre G."/>
            <person name="Bobe J."/>
            <person name="Postlethwait J.H."/>
            <person name="Berthelot C."/>
            <person name="Roest Crollius H."/>
            <person name="Guiguen Y."/>
        </authorList>
    </citation>
    <scope>NUCLEOTIDE SEQUENCE</scope>
    <source>
        <strain evidence="3">NC1722</strain>
    </source>
</reference>
<dbReference type="Proteomes" id="UP001221898">
    <property type="component" value="Unassembled WGS sequence"/>
</dbReference>
<gene>
    <name evidence="3" type="ORF">AAFF_G00205820</name>
</gene>
<evidence type="ECO:0008006" key="5">
    <source>
        <dbReference type="Google" id="ProtNLM"/>
    </source>
</evidence>
<dbReference type="EMBL" id="JAINUG010000273">
    <property type="protein sequence ID" value="KAJ8384329.1"/>
    <property type="molecule type" value="Genomic_DNA"/>
</dbReference>
<feature type="compositionally biased region" description="Polar residues" evidence="2">
    <location>
        <begin position="340"/>
        <end position="377"/>
    </location>
</feature>
<keyword evidence="4" id="KW-1185">Reference proteome</keyword>
<feature type="region of interest" description="Disordered" evidence="2">
    <location>
        <begin position="59"/>
        <end position="109"/>
    </location>
</feature>
<dbReference type="Pfam" id="PF15385">
    <property type="entry name" value="SARG"/>
    <property type="match status" value="1"/>
</dbReference>
<dbReference type="AlphaFoldDB" id="A0AAD7W682"/>
<evidence type="ECO:0000256" key="2">
    <source>
        <dbReference type="SAM" id="MobiDB-lite"/>
    </source>
</evidence>
<feature type="compositionally biased region" description="Basic and acidic residues" evidence="2">
    <location>
        <begin position="438"/>
        <end position="452"/>
    </location>
</feature>
<feature type="region of interest" description="Disordered" evidence="2">
    <location>
        <begin position="1"/>
        <end position="32"/>
    </location>
</feature>
<feature type="compositionally biased region" description="Low complexity" evidence="2">
    <location>
        <begin position="66"/>
        <end position="100"/>
    </location>
</feature>
<keyword evidence="1" id="KW-0597">Phosphoprotein</keyword>
<evidence type="ECO:0000313" key="3">
    <source>
        <dbReference type="EMBL" id="KAJ8384329.1"/>
    </source>
</evidence>